<evidence type="ECO:0000313" key="8">
    <source>
        <dbReference type="EMBL" id="UZP73583.1"/>
    </source>
</evidence>
<dbReference type="GO" id="GO:0008442">
    <property type="term" value="F:3-hydroxyisobutyrate dehydrogenase activity"/>
    <property type="evidence" value="ECO:0007669"/>
    <property type="project" value="UniProtKB-EC"/>
</dbReference>
<proteinExistence type="inferred from homology"/>
<dbReference type="InterPro" id="IPR006115">
    <property type="entry name" value="6PGDH_NADP-bd"/>
</dbReference>
<dbReference type="PANTHER" id="PTHR22981:SF7">
    <property type="entry name" value="3-HYDROXYISOBUTYRATE DEHYDROGENASE, MITOCHONDRIAL"/>
    <property type="match status" value="1"/>
</dbReference>
<dbReference type="InterPro" id="IPR008927">
    <property type="entry name" value="6-PGluconate_DH-like_C_sf"/>
</dbReference>
<evidence type="ECO:0000256" key="5">
    <source>
        <dbReference type="RuleBase" id="RU910714"/>
    </source>
</evidence>
<protein>
    <recommendedName>
        <fullName evidence="5">3-hydroxyisobutyrate dehydrogenase</fullName>
        <shortName evidence="5">HIBADH</shortName>
        <ecNumber evidence="5">1.1.1.31</ecNumber>
    </recommendedName>
</protein>
<dbReference type="InterPro" id="IPR002204">
    <property type="entry name" value="3-OH-isobutyrate_DH-rel_CS"/>
</dbReference>
<comment type="similarity">
    <text evidence="1 5">Belongs to the HIBADH-related family.</text>
</comment>
<keyword evidence="9" id="KW-1185">Reference proteome</keyword>
<dbReference type="PROSITE" id="PS00895">
    <property type="entry name" value="3_HYDROXYISOBUT_DH"/>
    <property type="match status" value="1"/>
</dbReference>
<evidence type="ECO:0000256" key="1">
    <source>
        <dbReference type="ARBA" id="ARBA00009080"/>
    </source>
</evidence>
<dbReference type="NCBIfam" id="TIGR01692">
    <property type="entry name" value="HIBADH"/>
    <property type="match status" value="1"/>
</dbReference>
<organism evidence="8 9">
    <name type="scientific">Candidatus Paraluminiphilus aquimaris</name>
    <dbReference type="NCBI Taxonomy" id="2518994"/>
    <lineage>
        <taxon>Bacteria</taxon>
        <taxon>Pseudomonadati</taxon>
        <taxon>Pseudomonadota</taxon>
        <taxon>Gammaproteobacteria</taxon>
        <taxon>Cellvibrionales</taxon>
        <taxon>Halieaceae</taxon>
        <taxon>Candidatus Paraluminiphilus</taxon>
    </lineage>
</organism>
<sequence length="299" mass="30323">MSSIAFIGLGNMGGPMAKNLLKAGWSVTAFDLSEQALAEVVAAGATAAASATSATSGVDVVFSMLPAGKHVKSVMLGDDGIFAALPAGALVLDASTIDAATARELHDAARAADIAFMDTPVSGGVAAAQAGSLAFMCGGTVRAFDRAKDVLKAMGNPEKIFHAGPDGAGQVAKAANNMLLAIHMIGTCEALAIGAANGLDPAVQSEIMKASSGNNWSLQVYNPWPGVMNGAPAGNDYKPGFMVDLMAKDLGLANELAEQSGIDAEFGKRAGDVYRSLQEKGLGRDDFSIVMKSLAASLS</sequence>
<comment type="pathway">
    <text evidence="5">Amino-acid degradation; L-valine degradation.</text>
</comment>
<evidence type="ECO:0000256" key="3">
    <source>
        <dbReference type="ARBA" id="ARBA00023002"/>
    </source>
</evidence>
<comment type="catalytic activity">
    <reaction evidence="5">
        <text>3-hydroxy-2-methylpropanoate + NAD(+) = 2-methyl-3-oxopropanoate + NADH + H(+)</text>
        <dbReference type="Rhea" id="RHEA:17681"/>
        <dbReference type="ChEBI" id="CHEBI:11805"/>
        <dbReference type="ChEBI" id="CHEBI:15378"/>
        <dbReference type="ChEBI" id="CHEBI:57540"/>
        <dbReference type="ChEBI" id="CHEBI:57700"/>
        <dbReference type="ChEBI" id="CHEBI:57945"/>
        <dbReference type="EC" id="1.1.1.31"/>
    </reaction>
</comment>
<dbReference type="Proteomes" id="UP001317963">
    <property type="component" value="Chromosome"/>
</dbReference>
<dbReference type="PANTHER" id="PTHR22981">
    <property type="entry name" value="3-HYDROXYISOBUTYRATE DEHYDROGENASE-RELATED"/>
    <property type="match status" value="1"/>
</dbReference>
<accession>A0ABY6Q3S8</accession>
<evidence type="ECO:0000313" key="9">
    <source>
        <dbReference type="Proteomes" id="UP001317963"/>
    </source>
</evidence>
<keyword evidence="2 5" id="KW-0101">Branched-chain amino acid catabolism</keyword>
<dbReference type="InterPro" id="IPR013328">
    <property type="entry name" value="6PGD_dom2"/>
</dbReference>
<evidence type="ECO:0000256" key="2">
    <source>
        <dbReference type="ARBA" id="ARBA00022456"/>
    </source>
</evidence>
<dbReference type="InterPro" id="IPR029154">
    <property type="entry name" value="HIBADH-like_NADP-bd"/>
</dbReference>
<dbReference type="InterPro" id="IPR015815">
    <property type="entry name" value="HIBADH-related"/>
</dbReference>
<evidence type="ECO:0000259" key="7">
    <source>
        <dbReference type="Pfam" id="PF14833"/>
    </source>
</evidence>
<dbReference type="EC" id="1.1.1.31" evidence="5"/>
<feature type="domain" description="3-hydroxyisobutyrate dehydrogenase-like NAD-binding" evidence="7">
    <location>
        <begin position="167"/>
        <end position="292"/>
    </location>
</feature>
<reference evidence="8 9" key="1">
    <citation type="submission" date="2019-02" db="EMBL/GenBank/DDBJ databases">
        <title>Halieaceae_genomes.</title>
        <authorList>
            <person name="Li S.-H."/>
        </authorList>
    </citation>
    <scope>NUCLEOTIDE SEQUENCE [LARGE SCALE GENOMIC DNA]</scope>
    <source>
        <strain evidence="8 9">JH123</strain>
    </source>
</reference>
<evidence type="ECO:0000256" key="4">
    <source>
        <dbReference type="ARBA" id="ARBA00023027"/>
    </source>
</evidence>
<dbReference type="PIRSF" id="PIRSF000103">
    <property type="entry name" value="HIBADH"/>
    <property type="match status" value="1"/>
</dbReference>
<keyword evidence="4 5" id="KW-0520">NAD</keyword>
<feature type="domain" description="6-phosphogluconate dehydrogenase NADP-binding" evidence="6">
    <location>
        <begin position="3"/>
        <end position="162"/>
    </location>
</feature>
<dbReference type="Gene3D" id="3.40.50.720">
    <property type="entry name" value="NAD(P)-binding Rossmann-like Domain"/>
    <property type="match status" value="1"/>
</dbReference>
<dbReference type="SUPFAM" id="SSF48179">
    <property type="entry name" value="6-phosphogluconate dehydrogenase C-terminal domain-like"/>
    <property type="match status" value="1"/>
</dbReference>
<dbReference type="Gene3D" id="1.10.1040.10">
    <property type="entry name" value="N-(1-d-carboxylethyl)-l-norvaline Dehydrogenase, domain 2"/>
    <property type="match status" value="1"/>
</dbReference>
<dbReference type="Pfam" id="PF03446">
    <property type="entry name" value="NAD_binding_2"/>
    <property type="match status" value="1"/>
</dbReference>
<dbReference type="RefSeq" id="WP_279242381.1">
    <property type="nucleotide sequence ID" value="NZ_CP036501.1"/>
</dbReference>
<dbReference type="EMBL" id="CP036501">
    <property type="protein sequence ID" value="UZP73583.1"/>
    <property type="molecule type" value="Genomic_DNA"/>
</dbReference>
<keyword evidence="3 5" id="KW-0560">Oxidoreductase</keyword>
<dbReference type="SUPFAM" id="SSF51735">
    <property type="entry name" value="NAD(P)-binding Rossmann-fold domains"/>
    <property type="match status" value="1"/>
</dbReference>
<evidence type="ECO:0000259" key="6">
    <source>
        <dbReference type="Pfam" id="PF03446"/>
    </source>
</evidence>
<name>A0ABY6Q3S8_9GAMM</name>
<dbReference type="InterPro" id="IPR036291">
    <property type="entry name" value="NAD(P)-bd_dom_sf"/>
</dbReference>
<dbReference type="InterPro" id="IPR011548">
    <property type="entry name" value="HIBADH"/>
</dbReference>
<gene>
    <name evidence="8" type="primary">mmsB</name>
    <name evidence="8" type="ORF">E0F26_02030</name>
</gene>
<dbReference type="Pfam" id="PF14833">
    <property type="entry name" value="NAD_binding_11"/>
    <property type="match status" value="1"/>
</dbReference>